<comment type="similarity">
    <text evidence="1 4">Belongs to the universal ribosomal protein uL16 family.</text>
</comment>
<dbReference type="SUPFAM" id="SSF54686">
    <property type="entry name" value="Ribosomal protein L16p/L10e"/>
    <property type="match status" value="1"/>
</dbReference>
<dbReference type="AlphaFoldDB" id="A0A7T0M4X5"/>
<name>A0A7T0M4X5_9SPIT</name>
<evidence type="ECO:0000256" key="2">
    <source>
        <dbReference type="ARBA" id="ARBA00022980"/>
    </source>
</evidence>
<dbReference type="GeneID" id="63661374"/>
<evidence type="ECO:0000256" key="1">
    <source>
        <dbReference type="ARBA" id="ARBA00008931"/>
    </source>
</evidence>
<accession>A0A7T0M4X5</accession>
<dbReference type="EMBL" id="MT471316">
    <property type="protein sequence ID" value="QPL15957.1"/>
    <property type="molecule type" value="Genomic_DNA"/>
</dbReference>
<dbReference type="CDD" id="cd01433">
    <property type="entry name" value="Ribosomal_L16_L10e"/>
    <property type="match status" value="1"/>
</dbReference>
<reference evidence="5" key="1">
    <citation type="submission" date="2020-05" db="EMBL/GenBank/DDBJ databases">
        <title>Characterization and comparative analysis of mitochondrial genomes of the highly differentiated ciliated protists shed light on the diversity and evolution of the linear molecular architecture.</title>
        <authorList>
            <person name="Zhang T."/>
            <person name="Li C."/>
            <person name="Zhang X."/>
            <person name="Wang C."/>
            <person name="Roger A.J."/>
            <person name="Song W."/>
            <person name="Gao F."/>
        </authorList>
    </citation>
    <scope>NUCLEOTIDE SEQUENCE</scope>
</reference>
<dbReference type="GO" id="GO:0032543">
    <property type="term" value="P:mitochondrial translation"/>
    <property type="evidence" value="ECO:0007669"/>
    <property type="project" value="TreeGrafter"/>
</dbReference>
<protein>
    <submittedName>
        <fullName evidence="5">Ribosomal protein L16</fullName>
    </submittedName>
</protein>
<dbReference type="GO" id="GO:0003735">
    <property type="term" value="F:structural constituent of ribosome"/>
    <property type="evidence" value="ECO:0007669"/>
    <property type="project" value="InterPro"/>
</dbReference>
<proteinExistence type="inferred from homology"/>
<dbReference type="InterPro" id="IPR036920">
    <property type="entry name" value="Ribosomal_uL16_sf"/>
</dbReference>
<dbReference type="GO" id="GO:0019843">
    <property type="term" value="F:rRNA binding"/>
    <property type="evidence" value="ECO:0007669"/>
    <property type="project" value="InterPro"/>
</dbReference>
<dbReference type="PRINTS" id="PR00060">
    <property type="entry name" value="RIBOSOMALL16"/>
</dbReference>
<dbReference type="PANTHER" id="PTHR12220">
    <property type="entry name" value="50S/60S RIBOSOMAL PROTEIN L16"/>
    <property type="match status" value="1"/>
</dbReference>
<dbReference type="Pfam" id="PF00252">
    <property type="entry name" value="Ribosomal_L16"/>
    <property type="match status" value="1"/>
</dbReference>
<evidence type="ECO:0000256" key="4">
    <source>
        <dbReference type="RuleBase" id="RU004413"/>
    </source>
</evidence>
<keyword evidence="2 4" id="KW-0689">Ribosomal protein</keyword>
<dbReference type="RefSeq" id="YP_010049552.1">
    <property type="nucleotide sequence ID" value="NC_054369.1"/>
</dbReference>
<dbReference type="InterPro" id="IPR047873">
    <property type="entry name" value="Ribosomal_uL16"/>
</dbReference>
<dbReference type="Gene3D" id="3.90.1170.10">
    <property type="entry name" value="Ribosomal protein L10e/L16"/>
    <property type="match status" value="1"/>
</dbReference>
<sequence>MMILRPRKFNFKSRHKKRDNVRIKSSSIKLVYGQYGLLLLQPTQLYSKQLFRFKLFLKKGAKRVDKTRRGVWFNAFPHLPLTKKVAGSRMGKGKGKLSGWVAHIKPKTNLFEFRNLRWGRAKYFSRQISLKLRAKTKFHYNPTGQTKSICNSYRFLRNEIFW</sequence>
<dbReference type="InterPro" id="IPR020798">
    <property type="entry name" value="Ribosomal_uL16_CS"/>
</dbReference>
<keyword evidence="5" id="KW-0496">Mitochondrion</keyword>
<dbReference type="GO" id="GO:0005762">
    <property type="term" value="C:mitochondrial large ribosomal subunit"/>
    <property type="evidence" value="ECO:0007669"/>
    <property type="project" value="TreeGrafter"/>
</dbReference>
<dbReference type="InterPro" id="IPR000114">
    <property type="entry name" value="Ribosomal_uL16_bact-type"/>
</dbReference>
<dbReference type="PROSITE" id="PS00701">
    <property type="entry name" value="RIBOSOMAL_L16_2"/>
    <property type="match status" value="1"/>
</dbReference>
<keyword evidence="3 4" id="KW-0687">Ribonucleoprotein</keyword>
<evidence type="ECO:0000256" key="3">
    <source>
        <dbReference type="ARBA" id="ARBA00023274"/>
    </source>
</evidence>
<geneLocation type="mitochondrion" evidence="5"/>
<dbReference type="PANTHER" id="PTHR12220:SF13">
    <property type="entry name" value="LARGE RIBOSOMAL SUBUNIT PROTEIN UL16M"/>
    <property type="match status" value="1"/>
</dbReference>
<evidence type="ECO:0000313" key="5">
    <source>
        <dbReference type="EMBL" id="QPL15957.1"/>
    </source>
</evidence>
<gene>
    <name evidence="5" type="primary">rpl16</name>
</gene>
<dbReference type="InterPro" id="IPR016180">
    <property type="entry name" value="Ribosomal_uL16_dom"/>
</dbReference>
<organism evidence="5">
    <name type="scientific">Strombidium cf. sulcatum</name>
    <dbReference type="NCBI Taxonomy" id="2793073"/>
    <lineage>
        <taxon>Eukaryota</taxon>
        <taxon>Sar</taxon>
        <taxon>Alveolata</taxon>
        <taxon>Ciliophora</taxon>
        <taxon>Intramacronucleata</taxon>
        <taxon>Spirotrichea</taxon>
        <taxon>Oligotrichia</taxon>
        <taxon>Strombidiidae</taxon>
        <taxon>Strombidium</taxon>
    </lineage>
</organism>